<name>A0ABP9WSJ9_9GAMM</name>
<accession>A0ABP9WSJ9</accession>
<dbReference type="Proteomes" id="UP001408594">
    <property type="component" value="Unassembled WGS sequence"/>
</dbReference>
<organism evidence="3 4">
    <name type="scientific">Microbulbifer aestuariivivens</name>
    <dbReference type="NCBI Taxonomy" id="1908308"/>
    <lineage>
        <taxon>Bacteria</taxon>
        <taxon>Pseudomonadati</taxon>
        <taxon>Pseudomonadota</taxon>
        <taxon>Gammaproteobacteria</taxon>
        <taxon>Cellvibrionales</taxon>
        <taxon>Microbulbiferaceae</taxon>
        <taxon>Microbulbifer</taxon>
    </lineage>
</organism>
<feature type="domain" description="DUF2059" evidence="2">
    <location>
        <begin position="86"/>
        <end position="144"/>
    </location>
</feature>
<feature type="signal peptide" evidence="1">
    <location>
        <begin position="1"/>
        <end position="19"/>
    </location>
</feature>
<evidence type="ECO:0000256" key="1">
    <source>
        <dbReference type="SAM" id="SignalP"/>
    </source>
</evidence>
<comment type="caution">
    <text evidence="3">The sequence shown here is derived from an EMBL/GenBank/DDBJ whole genome shotgun (WGS) entry which is preliminary data.</text>
</comment>
<dbReference type="EMBL" id="BAABRT010000033">
    <property type="protein sequence ID" value="GAA5526188.1"/>
    <property type="molecule type" value="Genomic_DNA"/>
</dbReference>
<proteinExistence type="predicted"/>
<feature type="chain" id="PRO_5047362102" description="DUF2059 domain-containing protein" evidence="1">
    <location>
        <begin position="20"/>
        <end position="164"/>
    </location>
</feature>
<dbReference type="PROSITE" id="PS51257">
    <property type="entry name" value="PROKAR_LIPOPROTEIN"/>
    <property type="match status" value="1"/>
</dbReference>
<evidence type="ECO:0000313" key="3">
    <source>
        <dbReference type="EMBL" id="GAA5526188.1"/>
    </source>
</evidence>
<evidence type="ECO:0000259" key="2">
    <source>
        <dbReference type="Pfam" id="PF09832"/>
    </source>
</evidence>
<keyword evidence="1" id="KW-0732">Signal</keyword>
<reference evidence="3 4" key="1">
    <citation type="submission" date="2024-02" db="EMBL/GenBank/DDBJ databases">
        <title>Microbulbifer aestuariivivens NBRC 112533.</title>
        <authorList>
            <person name="Ichikawa N."/>
            <person name="Katano-Makiyama Y."/>
            <person name="Hidaka K."/>
        </authorList>
    </citation>
    <scope>NUCLEOTIDE SEQUENCE [LARGE SCALE GENOMIC DNA]</scope>
    <source>
        <strain evidence="3 4">NBRC 112533</strain>
    </source>
</reference>
<protein>
    <recommendedName>
        <fullName evidence="2">DUF2059 domain-containing protein</fullName>
    </recommendedName>
</protein>
<dbReference type="RefSeq" id="WP_345552467.1">
    <property type="nucleotide sequence ID" value="NZ_BAABRT010000033.1"/>
</dbReference>
<evidence type="ECO:0000313" key="4">
    <source>
        <dbReference type="Proteomes" id="UP001408594"/>
    </source>
</evidence>
<dbReference type="InterPro" id="IPR018637">
    <property type="entry name" value="DUF2059"/>
</dbReference>
<keyword evidence="4" id="KW-1185">Reference proteome</keyword>
<gene>
    <name evidence="3" type="ORF">Maes01_02783</name>
</gene>
<sequence length="164" mass="18596">MKKLAVVGFGLFLSIACHAQDSKRESVQELLKATNVDSMVDTMYSQMGQAFAGIGQQLGIKAEDQPVFDAYMNKVFATMKEDMSWEKMEGPMIEIYLKHYTEKEIRDMLAFYQSESGRSMVEKMPAVMGDSMALSQQMVQSFLPKVQAMAEELKTDLQKHRNSQ</sequence>
<dbReference type="Pfam" id="PF09832">
    <property type="entry name" value="DUF2059"/>
    <property type="match status" value="1"/>
</dbReference>